<evidence type="ECO:0000256" key="1">
    <source>
        <dbReference type="SAM" id="MobiDB-lite"/>
    </source>
</evidence>
<evidence type="ECO:0000313" key="4">
    <source>
        <dbReference type="Proteomes" id="UP000221024"/>
    </source>
</evidence>
<name>A0A2H3NZS5_9BACT</name>
<dbReference type="Proteomes" id="UP000221024">
    <property type="component" value="Unassembled WGS sequence"/>
</dbReference>
<keyword evidence="2" id="KW-0812">Transmembrane</keyword>
<protein>
    <submittedName>
        <fullName evidence="3">Uncharacterized protein</fullName>
    </submittedName>
</protein>
<keyword evidence="2" id="KW-0472">Membrane</keyword>
<dbReference type="RefSeq" id="WP_098061545.1">
    <property type="nucleotide sequence ID" value="NZ_PDEP01000003.1"/>
</dbReference>
<dbReference type="EMBL" id="PDEP01000003">
    <property type="protein sequence ID" value="PEN08503.1"/>
    <property type="molecule type" value="Genomic_DNA"/>
</dbReference>
<evidence type="ECO:0000313" key="3">
    <source>
        <dbReference type="EMBL" id="PEN08503.1"/>
    </source>
</evidence>
<organism evidence="3 4">
    <name type="scientific">Longimonas halophila</name>
    <dbReference type="NCBI Taxonomy" id="1469170"/>
    <lineage>
        <taxon>Bacteria</taxon>
        <taxon>Pseudomonadati</taxon>
        <taxon>Rhodothermota</taxon>
        <taxon>Rhodothermia</taxon>
        <taxon>Rhodothermales</taxon>
        <taxon>Salisaetaceae</taxon>
        <taxon>Longimonas</taxon>
    </lineage>
</organism>
<dbReference type="AlphaFoldDB" id="A0A2H3NZS5"/>
<reference evidence="3 4" key="1">
    <citation type="submission" date="2017-10" db="EMBL/GenBank/DDBJ databases">
        <title>Draft genome of Longimonas halophila.</title>
        <authorList>
            <person name="Goh K.M."/>
            <person name="Shamsir M.S."/>
            <person name="Lim S.W."/>
        </authorList>
    </citation>
    <scope>NUCLEOTIDE SEQUENCE [LARGE SCALE GENOMIC DNA]</scope>
    <source>
        <strain evidence="3 4">KCTC 42399</strain>
    </source>
</reference>
<comment type="caution">
    <text evidence="3">The sequence shown here is derived from an EMBL/GenBank/DDBJ whole genome shotgun (WGS) entry which is preliminary data.</text>
</comment>
<sequence>MKNAPKPRDKKFLVGNFMSSYMPLAKPPAHDLKSIALPSEQLQKRLQARTDRRVQRSKEYNRFRLAGSLVIFAIMALGLYASLTTTDTSTQTAQTPASTQQVTPSASSVSTTTPIPALFQ</sequence>
<keyword evidence="2" id="KW-1133">Transmembrane helix</keyword>
<evidence type="ECO:0000256" key="2">
    <source>
        <dbReference type="SAM" id="Phobius"/>
    </source>
</evidence>
<feature type="region of interest" description="Disordered" evidence="1">
    <location>
        <begin position="87"/>
        <end position="113"/>
    </location>
</feature>
<feature type="transmembrane region" description="Helical" evidence="2">
    <location>
        <begin position="63"/>
        <end position="83"/>
    </location>
</feature>
<accession>A0A2H3NZS5</accession>
<keyword evidence="4" id="KW-1185">Reference proteome</keyword>
<proteinExistence type="predicted"/>
<gene>
    <name evidence="3" type="ORF">CRI93_05185</name>
</gene>